<protein>
    <submittedName>
        <fullName evidence="2">Uncharacterized protein</fullName>
    </submittedName>
</protein>
<evidence type="ECO:0000313" key="2">
    <source>
        <dbReference type="EMBL" id="GLK15470.1"/>
    </source>
</evidence>
<feature type="region of interest" description="Disordered" evidence="1">
    <location>
        <begin position="47"/>
        <end position="72"/>
    </location>
</feature>
<evidence type="ECO:0000313" key="3">
    <source>
        <dbReference type="Proteomes" id="UP001143474"/>
    </source>
</evidence>
<sequence length="72" mass="7706">MNAITSASALSQRTGRAVFWGGWRRGLRVAVIGFPPGRSQAARRYGWAPQGGAPHAGVSSEKGRNEKRGVAW</sequence>
<keyword evidence="3" id="KW-1185">Reference proteome</keyword>
<feature type="compositionally biased region" description="Basic and acidic residues" evidence="1">
    <location>
        <begin position="61"/>
        <end position="72"/>
    </location>
</feature>
<gene>
    <name evidence="2" type="ORF">GCM10017600_88830</name>
</gene>
<proteinExistence type="predicted"/>
<dbReference type="Proteomes" id="UP001143474">
    <property type="component" value="Unassembled WGS sequence"/>
</dbReference>
<dbReference type="AlphaFoldDB" id="A0A9W6IDF2"/>
<accession>A0A9W6IDF2</accession>
<reference evidence="2" key="2">
    <citation type="submission" date="2023-01" db="EMBL/GenBank/DDBJ databases">
        <authorList>
            <person name="Sun Q."/>
            <person name="Evtushenko L."/>
        </authorList>
    </citation>
    <scope>NUCLEOTIDE SEQUENCE</scope>
    <source>
        <strain evidence="2">VKM Ac-2007</strain>
    </source>
</reference>
<evidence type="ECO:0000256" key="1">
    <source>
        <dbReference type="SAM" id="MobiDB-lite"/>
    </source>
</evidence>
<reference evidence="2" key="1">
    <citation type="journal article" date="2014" name="Int. J. Syst. Evol. Microbiol.">
        <title>Complete genome sequence of Corynebacterium casei LMG S-19264T (=DSM 44701T), isolated from a smear-ripened cheese.</title>
        <authorList>
            <consortium name="US DOE Joint Genome Institute (JGI-PGF)"/>
            <person name="Walter F."/>
            <person name="Albersmeier A."/>
            <person name="Kalinowski J."/>
            <person name="Ruckert C."/>
        </authorList>
    </citation>
    <scope>NUCLEOTIDE SEQUENCE</scope>
    <source>
        <strain evidence="2">VKM Ac-2007</strain>
    </source>
</reference>
<comment type="caution">
    <text evidence="2">The sequence shown here is derived from an EMBL/GenBank/DDBJ whole genome shotgun (WGS) entry which is preliminary data.</text>
</comment>
<dbReference type="EMBL" id="BSEV01000055">
    <property type="protein sequence ID" value="GLK15470.1"/>
    <property type="molecule type" value="Genomic_DNA"/>
</dbReference>
<name>A0A9W6IDF2_9ACTN</name>
<organism evidence="2 3">
    <name type="scientific">Streptosporangium carneum</name>
    <dbReference type="NCBI Taxonomy" id="47481"/>
    <lineage>
        <taxon>Bacteria</taxon>
        <taxon>Bacillati</taxon>
        <taxon>Actinomycetota</taxon>
        <taxon>Actinomycetes</taxon>
        <taxon>Streptosporangiales</taxon>
        <taxon>Streptosporangiaceae</taxon>
        <taxon>Streptosporangium</taxon>
    </lineage>
</organism>